<dbReference type="EMBL" id="DACTCB010000022">
    <property type="protein sequence ID" value="HAT4309063.1"/>
    <property type="molecule type" value="Genomic_DNA"/>
</dbReference>
<evidence type="ECO:0000313" key="5">
    <source>
        <dbReference type="Proteomes" id="UP000250234"/>
    </source>
</evidence>
<accession>A0A2X3IQH2</accession>
<dbReference type="EMBL" id="UAWO01000006">
    <property type="protein sequence ID" value="SQC85374.1"/>
    <property type="molecule type" value="Genomic_DNA"/>
</dbReference>
<proteinExistence type="predicted"/>
<reference evidence="2" key="1">
    <citation type="journal article" date="2018" name="Genome Biol.">
        <title>SKESA: strategic k-mer extension for scrupulous assemblies.</title>
        <authorList>
            <person name="Souvorov A."/>
            <person name="Agarwala R."/>
            <person name="Lipman D.J."/>
        </authorList>
    </citation>
    <scope>NUCLEOTIDE SEQUENCE</scope>
    <source>
        <strain evidence="2">C8</strain>
    </source>
</reference>
<organism evidence="3 5">
    <name type="scientific">Clostridium perfringens</name>
    <dbReference type="NCBI Taxonomy" id="1502"/>
    <lineage>
        <taxon>Bacteria</taxon>
        <taxon>Bacillati</taxon>
        <taxon>Bacillota</taxon>
        <taxon>Clostridia</taxon>
        <taxon>Eubacteriales</taxon>
        <taxon>Clostridiaceae</taxon>
        <taxon>Clostridium</taxon>
    </lineage>
</organism>
<evidence type="ECO:0000259" key="1">
    <source>
        <dbReference type="Pfam" id="PF01710"/>
    </source>
</evidence>
<evidence type="ECO:0000313" key="2">
    <source>
        <dbReference type="EMBL" id="HAT4309063.1"/>
    </source>
</evidence>
<dbReference type="RefSeq" id="WP_003469379.1">
    <property type="nucleotide sequence ID" value="NZ_CATNWO010000010.1"/>
</dbReference>
<dbReference type="Proteomes" id="UP000250234">
    <property type="component" value="Unassembled WGS sequence"/>
</dbReference>
<dbReference type="Proteomes" id="UP000859547">
    <property type="component" value="Unassembled WGS sequence"/>
</dbReference>
<protein>
    <submittedName>
        <fullName evidence="3">DNA-binding protein</fullName>
    </submittedName>
    <submittedName>
        <fullName evidence="2">Helix-turn-helix domain-containing protein</fullName>
    </submittedName>
</protein>
<dbReference type="GO" id="GO:0003677">
    <property type="term" value="F:DNA binding"/>
    <property type="evidence" value="ECO:0007669"/>
    <property type="project" value="UniProtKB-KW"/>
</dbReference>
<evidence type="ECO:0000313" key="3">
    <source>
        <dbReference type="EMBL" id="SQC85374.1"/>
    </source>
</evidence>
<feature type="domain" description="Transposase Synechocystis PCC 6803" evidence="1">
    <location>
        <begin position="5"/>
        <end position="52"/>
    </location>
</feature>
<keyword evidence="3" id="KW-0238">DNA-binding</keyword>
<dbReference type="Gene3D" id="1.10.10.60">
    <property type="entry name" value="Homeodomain-like"/>
    <property type="match status" value="1"/>
</dbReference>
<reference evidence="2" key="3">
    <citation type="submission" date="2020-07" db="EMBL/GenBank/DDBJ databases">
        <authorList>
            <consortium name="NCBI Pathogen Detection Project"/>
        </authorList>
    </citation>
    <scope>NUCLEOTIDE SEQUENCE</scope>
    <source>
        <strain evidence="2">C8</strain>
    </source>
</reference>
<dbReference type="AlphaFoldDB" id="A0A2X3IQH2"/>
<gene>
    <name evidence="2" type="ORF">I9080_002907</name>
    <name evidence="3" type="ORF">NCTC8081_03167</name>
    <name evidence="4" type="ORF">NCTC8081_03244</name>
</gene>
<name>A0A2X3IQH2_CLOPF</name>
<dbReference type="EMBL" id="UAWO01000006">
    <property type="protein sequence ID" value="SQC85451.1"/>
    <property type="molecule type" value="Genomic_DNA"/>
</dbReference>
<dbReference type="InterPro" id="IPR002622">
    <property type="entry name" value="Transposase_14"/>
</dbReference>
<dbReference type="Pfam" id="PF01710">
    <property type="entry name" value="HTH_Tnp_IS630"/>
    <property type="match status" value="1"/>
</dbReference>
<reference evidence="3 5" key="2">
    <citation type="submission" date="2018-06" db="EMBL/GenBank/DDBJ databases">
        <authorList>
            <consortium name="Pathogen Informatics"/>
            <person name="Doyle S."/>
        </authorList>
    </citation>
    <scope>NUCLEOTIDE SEQUENCE [LARGE SCALE GENOMIC DNA]</scope>
    <source>
        <strain evidence="3 5">NCTC8081</strain>
    </source>
</reference>
<sequence>MALTDKQINVIGRIIQGEQITNIAKIEGVSRQAIYNWLKNEEFKAELDTQLQEIKTAVKNNIVGKSNSVIDQIIKIALTSKSEKASLNACIYLLDHLLGKPTTKIADVTDQEKENDIDLDKELESIPEIE</sequence>
<evidence type="ECO:0000313" key="4">
    <source>
        <dbReference type="EMBL" id="SQC85451.1"/>
    </source>
</evidence>